<feature type="region of interest" description="Disordered" evidence="3">
    <location>
        <begin position="134"/>
        <end position="153"/>
    </location>
</feature>
<dbReference type="Pfam" id="PF03607">
    <property type="entry name" value="DCX"/>
    <property type="match status" value="1"/>
</dbReference>
<evidence type="ECO:0000313" key="7">
    <source>
        <dbReference type="Proteomes" id="UP000663829"/>
    </source>
</evidence>
<comment type="caution">
    <text evidence="5">The sequence shown here is derived from an EMBL/GenBank/DDBJ whole genome shotgun (WGS) entry which is preliminary data.</text>
</comment>
<dbReference type="EMBL" id="CAJNOQ010004068">
    <property type="protein sequence ID" value="CAF1043245.1"/>
    <property type="molecule type" value="Genomic_DNA"/>
</dbReference>
<dbReference type="Proteomes" id="UP000681722">
    <property type="component" value="Unassembled WGS sequence"/>
</dbReference>
<accession>A0A814K1J7</accession>
<dbReference type="Gene3D" id="3.80.10.10">
    <property type="entry name" value="Ribonuclease Inhibitor"/>
    <property type="match status" value="2"/>
</dbReference>
<protein>
    <recommendedName>
        <fullName evidence="4">Doublecortin domain-containing protein</fullName>
    </recommendedName>
</protein>
<dbReference type="OrthoDB" id="47802at2759"/>
<keyword evidence="7" id="KW-1185">Reference proteome</keyword>
<feature type="compositionally biased region" description="Low complexity" evidence="3">
    <location>
        <begin position="43"/>
        <end position="53"/>
    </location>
</feature>
<dbReference type="Gene3D" id="3.10.20.230">
    <property type="entry name" value="Doublecortin domain"/>
    <property type="match status" value="1"/>
</dbReference>
<dbReference type="SUPFAM" id="SSF69322">
    <property type="entry name" value="Tricorn protease domain 2"/>
    <property type="match status" value="1"/>
</dbReference>
<dbReference type="Pfam" id="PF23409">
    <property type="entry name" value="Beta-prop_EML"/>
    <property type="match status" value="1"/>
</dbReference>
<feature type="domain" description="Doublecortin" evidence="4">
    <location>
        <begin position="177"/>
        <end position="246"/>
    </location>
</feature>
<dbReference type="InterPro" id="IPR001680">
    <property type="entry name" value="WD40_rpt"/>
</dbReference>
<dbReference type="SUPFAM" id="SSF89837">
    <property type="entry name" value="Doublecortin (DC)"/>
    <property type="match status" value="1"/>
</dbReference>
<keyword evidence="2" id="KW-0677">Repeat</keyword>
<dbReference type="InterPro" id="IPR050630">
    <property type="entry name" value="WD_repeat_EMAP"/>
</dbReference>
<organism evidence="5 7">
    <name type="scientific">Didymodactylos carnosus</name>
    <dbReference type="NCBI Taxonomy" id="1234261"/>
    <lineage>
        <taxon>Eukaryota</taxon>
        <taxon>Metazoa</taxon>
        <taxon>Spiralia</taxon>
        <taxon>Gnathifera</taxon>
        <taxon>Rotifera</taxon>
        <taxon>Eurotatoria</taxon>
        <taxon>Bdelloidea</taxon>
        <taxon>Philodinida</taxon>
        <taxon>Philodinidae</taxon>
        <taxon>Didymodactylos</taxon>
    </lineage>
</organism>
<dbReference type="InterPro" id="IPR003533">
    <property type="entry name" value="Doublecortin_dom"/>
</dbReference>
<feature type="compositionally biased region" description="Basic and acidic residues" evidence="3">
    <location>
        <begin position="1"/>
        <end position="17"/>
    </location>
</feature>
<dbReference type="PROSITE" id="PS50309">
    <property type="entry name" value="DC"/>
    <property type="match status" value="1"/>
</dbReference>
<sequence length="1189" mass="136195">KEADVEKLKTEQSKDPVKQPSPIRKGSHERPRSFLVKSTQTEQQQQQQQQQQQKHPQESVSDVSTMTNYEHSNDITTNSSSKNNSRELKREKSRSLQSLHHNKEHSSEEQEDEEEEHSSIDVDTTTKLVEPTIMAKKHPQNSKQLNGKPQISKSSSMIVKKHSNYHPTNSLNISSSGVKIAVNDFELKSWEAFLNYLNNHPSLSSTSGGIQHIYDMNGNEMRQLNELLNRHSYVVATSHFIKTHYQHALDDFGDEYDLEAYSFIRSSQNNLYSYRLPPYRDQIILIPYSQLDVREIVLLNRNIKMTFDEWLSDNVTEVLSPYTNGAEITHFFSFSKFSCSEIKSFSKLFSSLRNTDTFIGCTENETVHAREHLGITKDVDIFNEYETTSRSLNGYSERHHLNGSITSKEDAHLAITWIVTVHRHQNIVASAEIGTQRNNYKAKLHIWDHGSLHTLSQLRKDQFSSYLYLISFSSKPNDDIILTVSREKQQVVLLVDWKRNELLYSIVCNSEKLLWTSFVFDTNDWLACISRQHLMFYHINWNTKPLRIKANKRAEVQNVYTGAATHGLIDKLLVGDKVGSIYIWELKDGVPKLDRVRECVTDDEIQSITHMNRDTYVLANQGKIIIWNAKLDTIEQFTMNVDYGHIQTICCFKDQNGTFAFIVGTKLNFILQKSMDRREFVIIMQGHTGSSIAACSVVSSDTFFSVSGDRYLFKWNSELKSVEWTTKCTQPISCCDVHPDRNVIILGTETSKLLLYDTLTSYYIATVTLKVNTNKRTIKLHSSAIAVSSNLVICTSKDGYVRLFKNRYEKNPQTMQFGLVIFIANTQQLFTCPYLQVDEQIKLLNLQKNCITKIANLEHLISLIVLDLCENEIDQICGLDCLLSLRILRLANNKIRQIRNLDNLKNLDVLDLSKNQISRIENLKNLTHLRVLNLAFNQIEKCENIHNLQNLVELNLQGNLITITDIDSLPIQRLFLSFNKIRRFHDIRCISKIASLECLSLEGNPLAFTAAYEQIILSQSTNSGKLYEQQQPLQSVSIDQCINRVVRSKASVTLINSSTYNTNINNVTQFQYQSGTQSQQDSISARSDVEFENTSMGRTGSQMVNRRLSTMQTQKDLATSNKINNVVDGLNSLSGEKLNPIIDQRCLLAKNLVQQSIDEAFQKEASTIQLKQFWPILFTQISNEALQNT</sequence>
<dbReference type="InterPro" id="IPR036572">
    <property type="entry name" value="Doublecortin_dom_sf"/>
</dbReference>
<evidence type="ECO:0000256" key="3">
    <source>
        <dbReference type="SAM" id="MobiDB-lite"/>
    </source>
</evidence>
<dbReference type="Gene3D" id="2.130.10.10">
    <property type="entry name" value="YVTN repeat-like/Quinoprotein amine dehydrogenase"/>
    <property type="match status" value="1"/>
</dbReference>
<evidence type="ECO:0000313" key="5">
    <source>
        <dbReference type="EMBL" id="CAF1043245.1"/>
    </source>
</evidence>
<name>A0A814K1J7_9BILA</name>
<keyword evidence="1" id="KW-0853">WD repeat</keyword>
<dbReference type="SUPFAM" id="SSF52058">
    <property type="entry name" value="L domain-like"/>
    <property type="match status" value="1"/>
</dbReference>
<feature type="compositionally biased region" description="Polar residues" evidence="3">
    <location>
        <begin position="141"/>
        <end position="153"/>
    </location>
</feature>
<dbReference type="PANTHER" id="PTHR13720">
    <property type="entry name" value="WD-40 REPEAT PROTEIN"/>
    <property type="match status" value="1"/>
</dbReference>
<feature type="compositionally biased region" description="Polar residues" evidence="3">
    <location>
        <begin position="58"/>
        <end position="83"/>
    </location>
</feature>
<evidence type="ECO:0000313" key="6">
    <source>
        <dbReference type="EMBL" id="CAF3813358.1"/>
    </source>
</evidence>
<dbReference type="InterPro" id="IPR032675">
    <property type="entry name" value="LRR_dom_sf"/>
</dbReference>
<dbReference type="EMBL" id="CAJOBC010004068">
    <property type="protein sequence ID" value="CAF3813358.1"/>
    <property type="molecule type" value="Genomic_DNA"/>
</dbReference>
<dbReference type="GO" id="GO:0035556">
    <property type="term" value="P:intracellular signal transduction"/>
    <property type="evidence" value="ECO:0007669"/>
    <property type="project" value="InterPro"/>
</dbReference>
<dbReference type="InterPro" id="IPR015943">
    <property type="entry name" value="WD40/YVTN_repeat-like_dom_sf"/>
</dbReference>
<evidence type="ECO:0000259" key="4">
    <source>
        <dbReference type="PROSITE" id="PS50309"/>
    </source>
</evidence>
<dbReference type="InterPro" id="IPR001611">
    <property type="entry name" value="Leu-rich_rpt"/>
</dbReference>
<dbReference type="SMART" id="SM00365">
    <property type="entry name" value="LRR_SD22"/>
    <property type="match status" value="7"/>
</dbReference>
<evidence type="ECO:0000256" key="2">
    <source>
        <dbReference type="ARBA" id="ARBA00022737"/>
    </source>
</evidence>
<dbReference type="SMART" id="SM00320">
    <property type="entry name" value="WD40"/>
    <property type="match status" value="3"/>
</dbReference>
<dbReference type="InterPro" id="IPR036322">
    <property type="entry name" value="WD40_repeat_dom_sf"/>
</dbReference>
<feature type="region of interest" description="Disordered" evidence="3">
    <location>
        <begin position="1"/>
        <end position="126"/>
    </location>
</feature>
<proteinExistence type="predicted"/>
<feature type="compositionally biased region" description="Basic and acidic residues" evidence="3">
    <location>
        <begin position="84"/>
        <end position="94"/>
    </location>
</feature>
<dbReference type="PANTHER" id="PTHR13720:SF33">
    <property type="entry name" value="HELP DOMAIN-CONTAINING PROTEIN"/>
    <property type="match status" value="1"/>
</dbReference>
<reference evidence="5" key="1">
    <citation type="submission" date="2021-02" db="EMBL/GenBank/DDBJ databases">
        <authorList>
            <person name="Nowell W R."/>
        </authorList>
    </citation>
    <scope>NUCLEOTIDE SEQUENCE</scope>
</reference>
<evidence type="ECO:0000256" key="1">
    <source>
        <dbReference type="ARBA" id="ARBA00022574"/>
    </source>
</evidence>
<dbReference type="InterPro" id="IPR055439">
    <property type="entry name" value="Beta-prop_EML_1st"/>
</dbReference>
<dbReference type="Proteomes" id="UP000663829">
    <property type="component" value="Unassembled WGS sequence"/>
</dbReference>
<gene>
    <name evidence="5" type="ORF">GPM918_LOCUS15891</name>
    <name evidence="6" type="ORF">SRO942_LOCUS15891</name>
</gene>
<dbReference type="AlphaFoldDB" id="A0A814K1J7"/>
<dbReference type="SUPFAM" id="SSF50978">
    <property type="entry name" value="WD40 repeat-like"/>
    <property type="match status" value="1"/>
</dbReference>
<feature type="non-terminal residue" evidence="5">
    <location>
        <position position="1189"/>
    </location>
</feature>
<dbReference type="PROSITE" id="PS51450">
    <property type="entry name" value="LRR"/>
    <property type="match status" value="6"/>
</dbReference>